<evidence type="ECO:0000313" key="1">
    <source>
        <dbReference type="EMBL" id="KAK5836726.1"/>
    </source>
</evidence>
<accession>A0ABR0QBT2</accession>
<reference evidence="1 2" key="1">
    <citation type="submission" date="2023-03" db="EMBL/GenBank/DDBJ databases">
        <title>WGS of Gossypium arboreum.</title>
        <authorList>
            <person name="Yu D."/>
        </authorList>
    </citation>
    <scope>NUCLEOTIDE SEQUENCE [LARGE SCALE GENOMIC DNA]</scope>
    <source>
        <tissue evidence="1">Leaf</tissue>
    </source>
</reference>
<sequence>MDDFDYMWFDEKINYDDEIYEGVYEEWGTQENQRLLMLELSQLRGEVLTYLQNSDQSTNIDISFHGFDQTQGEGKGEEEIPTIISWEAEILSSRATLS</sequence>
<dbReference type="Proteomes" id="UP001358586">
    <property type="component" value="Chromosome 4"/>
</dbReference>
<name>A0ABR0QBT2_GOSAR</name>
<evidence type="ECO:0000313" key="2">
    <source>
        <dbReference type="Proteomes" id="UP001358586"/>
    </source>
</evidence>
<protein>
    <submittedName>
        <fullName evidence="1">Uncharacterized protein</fullName>
    </submittedName>
</protein>
<gene>
    <name evidence="1" type="ORF">PVK06_012526</name>
</gene>
<comment type="caution">
    <text evidence="1">The sequence shown here is derived from an EMBL/GenBank/DDBJ whole genome shotgun (WGS) entry which is preliminary data.</text>
</comment>
<proteinExistence type="predicted"/>
<keyword evidence="2" id="KW-1185">Reference proteome</keyword>
<dbReference type="EMBL" id="JARKNE010000004">
    <property type="protein sequence ID" value="KAK5836726.1"/>
    <property type="molecule type" value="Genomic_DNA"/>
</dbReference>
<organism evidence="1 2">
    <name type="scientific">Gossypium arboreum</name>
    <name type="common">Tree cotton</name>
    <name type="synonym">Gossypium nanking</name>
    <dbReference type="NCBI Taxonomy" id="29729"/>
    <lineage>
        <taxon>Eukaryota</taxon>
        <taxon>Viridiplantae</taxon>
        <taxon>Streptophyta</taxon>
        <taxon>Embryophyta</taxon>
        <taxon>Tracheophyta</taxon>
        <taxon>Spermatophyta</taxon>
        <taxon>Magnoliopsida</taxon>
        <taxon>eudicotyledons</taxon>
        <taxon>Gunneridae</taxon>
        <taxon>Pentapetalae</taxon>
        <taxon>rosids</taxon>
        <taxon>malvids</taxon>
        <taxon>Malvales</taxon>
        <taxon>Malvaceae</taxon>
        <taxon>Malvoideae</taxon>
        <taxon>Gossypium</taxon>
    </lineage>
</organism>